<evidence type="ECO:0000313" key="2">
    <source>
        <dbReference type="Proteomes" id="UP001331761"/>
    </source>
</evidence>
<sequence length="102" mass="11380">MDKIEDIVGADASQMVSPLFNRSSVVDEAIKEEIPNEIPSITPRKENQDSLNDLMSRSRMSLASKAGMRSLTIPYGSRKDNMDAQPMKHDSIMNRLWTAVGL</sequence>
<organism evidence="1 2">
    <name type="scientific">Trichostrongylus colubriformis</name>
    <name type="common">Black scour worm</name>
    <dbReference type="NCBI Taxonomy" id="6319"/>
    <lineage>
        <taxon>Eukaryota</taxon>
        <taxon>Metazoa</taxon>
        <taxon>Ecdysozoa</taxon>
        <taxon>Nematoda</taxon>
        <taxon>Chromadorea</taxon>
        <taxon>Rhabditida</taxon>
        <taxon>Rhabditina</taxon>
        <taxon>Rhabditomorpha</taxon>
        <taxon>Strongyloidea</taxon>
        <taxon>Trichostrongylidae</taxon>
        <taxon>Trichostrongylus</taxon>
    </lineage>
</organism>
<reference evidence="1 2" key="1">
    <citation type="submission" date="2019-10" db="EMBL/GenBank/DDBJ databases">
        <title>Assembly and Annotation for the nematode Trichostrongylus colubriformis.</title>
        <authorList>
            <person name="Martin J."/>
        </authorList>
    </citation>
    <scope>NUCLEOTIDE SEQUENCE [LARGE SCALE GENOMIC DNA]</scope>
    <source>
        <strain evidence="1">G859</strain>
        <tissue evidence="1">Whole worm</tissue>
    </source>
</reference>
<dbReference type="EMBL" id="WIXE01017473">
    <property type="protein sequence ID" value="KAK5971708.1"/>
    <property type="molecule type" value="Genomic_DNA"/>
</dbReference>
<proteinExistence type="predicted"/>
<comment type="caution">
    <text evidence="1">The sequence shown here is derived from an EMBL/GenBank/DDBJ whole genome shotgun (WGS) entry which is preliminary data.</text>
</comment>
<dbReference type="AlphaFoldDB" id="A0AAN8FWH5"/>
<name>A0AAN8FWH5_TRICO</name>
<protein>
    <submittedName>
        <fullName evidence="1">Uncharacterized protein</fullName>
    </submittedName>
</protein>
<dbReference type="Proteomes" id="UP001331761">
    <property type="component" value="Unassembled WGS sequence"/>
</dbReference>
<gene>
    <name evidence="1" type="ORF">GCK32_013565</name>
</gene>
<accession>A0AAN8FWH5</accession>
<keyword evidence="2" id="KW-1185">Reference proteome</keyword>
<evidence type="ECO:0000313" key="1">
    <source>
        <dbReference type="EMBL" id="KAK5971708.1"/>
    </source>
</evidence>